<feature type="region of interest" description="Disordered" evidence="1">
    <location>
        <begin position="1"/>
        <end position="21"/>
    </location>
</feature>
<dbReference type="EMBL" id="BAABME010007690">
    <property type="protein sequence ID" value="GAA0171469.1"/>
    <property type="molecule type" value="Genomic_DNA"/>
</dbReference>
<proteinExistence type="predicted"/>
<comment type="caution">
    <text evidence="2">The sequence shown here is derived from an EMBL/GenBank/DDBJ whole genome shotgun (WGS) entry which is preliminary data.</text>
</comment>
<dbReference type="Proteomes" id="UP001454036">
    <property type="component" value="Unassembled WGS sequence"/>
</dbReference>
<accession>A0AAV3R4Y6</accession>
<dbReference type="PANTHER" id="PTHR11439">
    <property type="entry name" value="GAG-POL-RELATED RETROTRANSPOSON"/>
    <property type="match status" value="1"/>
</dbReference>
<gene>
    <name evidence="2" type="ORF">LIER_25491</name>
</gene>
<protein>
    <submittedName>
        <fullName evidence="2">Uncharacterized protein</fullName>
    </submittedName>
</protein>
<reference evidence="2 3" key="1">
    <citation type="submission" date="2024-01" db="EMBL/GenBank/DDBJ databases">
        <title>The complete chloroplast genome sequence of Lithospermum erythrorhizon: insights into the phylogenetic relationship among Boraginaceae species and the maternal lineages of purple gromwells.</title>
        <authorList>
            <person name="Okada T."/>
            <person name="Watanabe K."/>
        </authorList>
    </citation>
    <scope>NUCLEOTIDE SEQUENCE [LARGE SCALE GENOMIC DNA]</scope>
</reference>
<evidence type="ECO:0000313" key="3">
    <source>
        <dbReference type="Proteomes" id="UP001454036"/>
    </source>
</evidence>
<sequence>MGLLAAKPVDNPLPQNHGLSADTGTPMCDPGKYRRLIGRLLYLTLIRPDIAYPVRVLSQFIQSPCQIHYDTSVRVLRYLKGHPDQGIFLRADSDLLLYAYCDSD</sequence>
<name>A0AAV3R4Y6_LITER</name>
<evidence type="ECO:0000256" key="1">
    <source>
        <dbReference type="SAM" id="MobiDB-lite"/>
    </source>
</evidence>
<dbReference type="AlphaFoldDB" id="A0AAV3R4Y6"/>
<dbReference type="PANTHER" id="PTHR11439:SF462">
    <property type="match status" value="1"/>
</dbReference>
<evidence type="ECO:0000313" key="2">
    <source>
        <dbReference type="EMBL" id="GAA0171469.1"/>
    </source>
</evidence>
<keyword evidence="3" id="KW-1185">Reference proteome</keyword>
<organism evidence="2 3">
    <name type="scientific">Lithospermum erythrorhizon</name>
    <name type="common">Purple gromwell</name>
    <name type="synonym">Lithospermum officinale var. erythrorhizon</name>
    <dbReference type="NCBI Taxonomy" id="34254"/>
    <lineage>
        <taxon>Eukaryota</taxon>
        <taxon>Viridiplantae</taxon>
        <taxon>Streptophyta</taxon>
        <taxon>Embryophyta</taxon>
        <taxon>Tracheophyta</taxon>
        <taxon>Spermatophyta</taxon>
        <taxon>Magnoliopsida</taxon>
        <taxon>eudicotyledons</taxon>
        <taxon>Gunneridae</taxon>
        <taxon>Pentapetalae</taxon>
        <taxon>asterids</taxon>
        <taxon>lamiids</taxon>
        <taxon>Boraginales</taxon>
        <taxon>Boraginaceae</taxon>
        <taxon>Boraginoideae</taxon>
        <taxon>Lithospermeae</taxon>
        <taxon>Lithospermum</taxon>
    </lineage>
</organism>